<proteinExistence type="predicted"/>
<evidence type="ECO:0000259" key="1">
    <source>
        <dbReference type="Pfam" id="PF13622"/>
    </source>
</evidence>
<dbReference type="Pfam" id="PF13622">
    <property type="entry name" value="4HBT_3"/>
    <property type="match status" value="1"/>
</dbReference>
<evidence type="ECO:0000259" key="2">
    <source>
        <dbReference type="Pfam" id="PF20789"/>
    </source>
</evidence>
<gene>
    <name evidence="3" type="ORF">BDK51DRAFT_39604</name>
</gene>
<name>A0A4P9W6A4_9FUNG</name>
<dbReference type="Gene3D" id="2.40.160.210">
    <property type="entry name" value="Acyl-CoA thioesterase, double hotdog domain"/>
    <property type="match status" value="1"/>
</dbReference>
<protein>
    <submittedName>
        <fullName evidence="3">Thioesterase-like superfamily-domain-containing protein</fullName>
    </submittedName>
</protein>
<feature type="domain" description="Acyl-CoA thioesterase-like C-terminal" evidence="2">
    <location>
        <begin position="182"/>
        <end position="287"/>
    </location>
</feature>
<dbReference type="InterPro" id="IPR049449">
    <property type="entry name" value="TesB_ACOT8-like_N"/>
</dbReference>
<evidence type="ECO:0000313" key="3">
    <source>
        <dbReference type="EMBL" id="RKO85646.1"/>
    </source>
</evidence>
<evidence type="ECO:0000313" key="4">
    <source>
        <dbReference type="Proteomes" id="UP000269721"/>
    </source>
</evidence>
<dbReference type="OrthoDB" id="2133080at2759"/>
<sequence>MTNATNFYDQDTRVTRIAPAPGVDASYAGEVSDRWFVGSVPHGGYICAILFNAILTHFEAEGQGTPLSLDISYFNPSTAEPCRIDITILNPGRNSTVAQVAFYQPSSPNPRVHVLATMTSSTTGPSLSLARPSGAVPWSLPDPSQCTRFVLPDYARPPKGSSMLDHVGYLAADNGESERGVAESRGWCNLPGRPCDDWRSMVIRDSEESGTKARTLGNLPKGTLPYACWVPTLEIHALFHAPPSAGNLSFQARHVAITDVNDGRHVVDGEVRDEEGNLLVSMRQLAVAVPWAKNTSQGKKVSKKIKASLEVQSNL</sequence>
<dbReference type="PANTHER" id="PTHR38110:SF1">
    <property type="entry name" value="THIOESTERASE DOMAIN-CONTAINING PROTEIN"/>
    <property type="match status" value="1"/>
</dbReference>
<dbReference type="Pfam" id="PF20789">
    <property type="entry name" value="4HBT_3C"/>
    <property type="match status" value="1"/>
</dbReference>
<dbReference type="PANTHER" id="PTHR38110">
    <property type="entry name" value="CHROMOSOME 23, WHOLE GENOME SHOTGUN SEQUENCE"/>
    <property type="match status" value="1"/>
</dbReference>
<dbReference type="Proteomes" id="UP000269721">
    <property type="component" value="Unassembled WGS sequence"/>
</dbReference>
<keyword evidence="4" id="KW-1185">Reference proteome</keyword>
<dbReference type="InterPro" id="IPR049450">
    <property type="entry name" value="ACOT8-like_C"/>
</dbReference>
<dbReference type="InterPro" id="IPR052389">
    <property type="entry name" value="Sec_Metab_Biosynth-Assoc"/>
</dbReference>
<accession>A0A4P9W6A4</accession>
<dbReference type="InterPro" id="IPR029069">
    <property type="entry name" value="HotDog_dom_sf"/>
</dbReference>
<dbReference type="SUPFAM" id="SSF54637">
    <property type="entry name" value="Thioesterase/thiol ester dehydrase-isomerase"/>
    <property type="match status" value="2"/>
</dbReference>
<dbReference type="EMBL" id="KZ998885">
    <property type="protein sequence ID" value="RKO85646.1"/>
    <property type="molecule type" value="Genomic_DNA"/>
</dbReference>
<feature type="domain" description="Acyl-CoA thioesterase-like N-terminal HotDog" evidence="1">
    <location>
        <begin position="32"/>
        <end position="118"/>
    </location>
</feature>
<dbReference type="InterPro" id="IPR042171">
    <property type="entry name" value="Acyl-CoA_hotdog"/>
</dbReference>
<reference evidence="4" key="1">
    <citation type="journal article" date="2018" name="Nat. Microbiol.">
        <title>Leveraging single-cell genomics to expand the fungal tree of life.</title>
        <authorList>
            <person name="Ahrendt S.R."/>
            <person name="Quandt C.A."/>
            <person name="Ciobanu D."/>
            <person name="Clum A."/>
            <person name="Salamov A."/>
            <person name="Andreopoulos B."/>
            <person name="Cheng J.F."/>
            <person name="Woyke T."/>
            <person name="Pelin A."/>
            <person name="Henrissat B."/>
            <person name="Reynolds N.K."/>
            <person name="Benny G.L."/>
            <person name="Smith M.E."/>
            <person name="James T.Y."/>
            <person name="Grigoriev I.V."/>
        </authorList>
    </citation>
    <scope>NUCLEOTIDE SEQUENCE [LARGE SCALE GENOMIC DNA]</scope>
</reference>
<organism evidence="3 4">
    <name type="scientific">Blyttiomyces helicus</name>
    <dbReference type="NCBI Taxonomy" id="388810"/>
    <lineage>
        <taxon>Eukaryota</taxon>
        <taxon>Fungi</taxon>
        <taxon>Fungi incertae sedis</taxon>
        <taxon>Chytridiomycota</taxon>
        <taxon>Chytridiomycota incertae sedis</taxon>
        <taxon>Chytridiomycetes</taxon>
        <taxon>Chytridiomycetes incertae sedis</taxon>
        <taxon>Blyttiomyces</taxon>
    </lineage>
</organism>
<dbReference type="AlphaFoldDB" id="A0A4P9W6A4"/>